<sequence length="249" mass="27364">MTSYRAPTVVPDSDLLVVIPAYNEAANIAATVADVRMSLPDFDVLVVDDGSADATAARARGAGARVLRLPVNSGYGVALQTGYKYAVRHGYRTVAQMDADGQHHAEYMPELLALVDDGTADIVIGSRFLDGDGHYQPSRARKIGMSIFSRMASRIMRQHVSDPTSGYQVMRIDVARFFCTDVYPADYPDADILILLHRSGFRVAEVGVQMRMPTGKSMHSGHRSLYYVYKMFLSILVTMLRPSAEGPVR</sequence>
<dbReference type="PANTHER" id="PTHR48090:SF7">
    <property type="entry name" value="RFBJ PROTEIN"/>
    <property type="match status" value="1"/>
</dbReference>
<keyword evidence="4" id="KW-1185">Reference proteome</keyword>
<dbReference type="OrthoDB" id="9810303at2"/>
<comment type="similarity">
    <text evidence="1">Belongs to the glycosyltransferase 2 family.</text>
</comment>
<dbReference type="Gene3D" id="3.90.550.10">
    <property type="entry name" value="Spore Coat Polysaccharide Biosynthesis Protein SpsA, Chain A"/>
    <property type="match status" value="1"/>
</dbReference>
<keyword evidence="3" id="KW-0808">Transferase</keyword>
<protein>
    <submittedName>
        <fullName evidence="3">Glycosyltransferase family 2 protein</fullName>
    </submittedName>
</protein>
<feature type="domain" description="Glycosyltransferase 2-like" evidence="2">
    <location>
        <begin position="17"/>
        <end position="175"/>
    </location>
</feature>
<name>A0A5B8TZU5_9ACTN</name>
<dbReference type="SUPFAM" id="SSF53448">
    <property type="entry name" value="Nucleotide-diphospho-sugar transferases"/>
    <property type="match status" value="1"/>
</dbReference>
<dbReference type="InterPro" id="IPR050256">
    <property type="entry name" value="Glycosyltransferase_2"/>
</dbReference>
<dbReference type="Pfam" id="PF00535">
    <property type="entry name" value="Glycos_transf_2"/>
    <property type="match status" value="1"/>
</dbReference>
<dbReference type="InterPro" id="IPR001173">
    <property type="entry name" value="Glyco_trans_2-like"/>
</dbReference>
<dbReference type="GO" id="GO:0016740">
    <property type="term" value="F:transferase activity"/>
    <property type="evidence" value="ECO:0007669"/>
    <property type="project" value="UniProtKB-KW"/>
</dbReference>
<evidence type="ECO:0000259" key="2">
    <source>
        <dbReference type="Pfam" id="PF00535"/>
    </source>
</evidence>
<dbReference type="InterPro" id="IPR029044">
    <property type="entry name" value="Nucleotide-diphossugar_trans"/>
</dbReference>
<accession>A0A5B8TZU5</accession>
<evidence type="ECO:0000313" key="3">
    <source>
        <dbReference type="EMBL" id="QEC46249.1"/>
    </source>
</evidence>
<evidence type="ECO:0000256" key="1">
    <source>
        <dbReference type="ARBA" id="ARBA00006739"/>
    </source>
</evidence>
<proteinExistence type="inferred from homology"/>
<dbReference type="AlphaFoldDB" id="A0A5B8TZU5"/>
<gene>
    <name evidence="3" type="ORF">FSW04_00775</name>
</gene>
<dbReference type="PANTHER" id="PTHR48090">
    <property type="entry name" value="UNDECAPRENYL-PHOSPHATE 4-DEOXY-4-FORMAMIDO-L-ARABINOSE TRANSFERASE-RELATED"/>
    <property type="match status" value="1"/>
</dbReference>
<dbReference type="EMBL" id="CP042430">
    <property type="protein sequence ID" value="QEC46249.1"/>
    <property type="molecule type" value="Genomic_DNA"/>
</dbReference>
<reference evidence="3 4" key="1">
    <citation type="journal article" date="2018" name="J. Microbiol.">
        <title>Baekduia soli gen. nov., sp. nov., a novel bacterium isolated from the soil of Baekdu Mountain and proposal of a novel family name, Baekduiaceae fam. nov.</title>
        <authorList>
            <person name="An D.S."/>
            <person name="Siddiqi M.Z."/>
            <person name="Kim K.H."/>
            <person name="Yu H.S."/>
            <person name="Im W.T."/>
        </authorList>
    </citation>
    <scope>NUCLEOTIDE SEQUENCE [LARGE SCALE GENOMIC DNA]</scope>
    <source>
        <strain evidence="3 4">BR7-21</strain>
    </source>
</reference>
<dbReference type="RefSeq" id="WP_146915248.1">
    <property type="nucleotide sequence ID" value="NZ_CP042430.1"/>
</dbReference>
<evidence type="ECO:0000313" key="4">
    <source>
        <dbReference type="Proteomes" id="UP000321805"/>
    </source>
</evidence>
<dbReference type="CDD" id="cd04179">
    <property type="entry name" value="DPM_DPG-synthase_like"/>
    <property type="match status" value="1"/>
</dbReference>
<dbReference type="Proteomes" id="UP000321805">
    <property type="component" value="Chromosome"/>
</dbReference>
<organism evidence="3 4">
    <name type="scientific">Baekduia soli</name>
    <dbReference type="NCBI Taxonomy" id="496014"/>
    <lineage>
        <taxon>Bacteria</taxon>
        <taxon>Bacillati</taxon>
        <taxon>Actinomycetota</taxon>
        <taxon>Thermoleophilia</taxon>
        <taxon>Solirubrobacterales</taxon>
        <taxon>Baekduiaceae</taxon>
        <taxon>Baekduia</taxon>
    </lineage>
</organism>
<dbReference type="KEGG" id="bsol:FSW04_00775"/>